<keyword evidence="2 7" id="KW-0699">rRNA-binding</keyword>
<dbReference type="InterPro" id="IPR023575">
    <property type="entry name" value="Ribosomal_uS19_SF"/>
</dbReference>
<dbReference type="HAMAP" id="MF_00531">
    <property type="entry name" value="Ribosomal_uS19"/>
    <property type="match status" value="1"/>
</dbReference>
<evidence type="ECO:0000256" key="6">
    <source>
        <dbReference type="ARBA" id="ARBA00035253"/>
    </source>
</evidence>
<feature type="region of interest" description="Disordered" evidence="9">
    <location>
        <begin position="22"/>
        <end position="52"/>
    </location>
</feature>
<evidence type="ECO:0000313" key="10">
    <source>
        <dbReference type="EMBL" id="ANJ70777.1"/>
    </source>
</evidence>
<keyword evidence="10" id="KW-0934">Plastid</keyword>
<evidence type="ECO:0000256" key="4">
    <source>
        <dbReference type="ARBA" id="ARBA00022980"/>
    </source>
</evidence>
<sequence>MKKSPKSFFLPKHLVKKIQKINKHAAKGGRGGPKGGNSIPQEVLKEKDEGRSTPHQVVSFYTWCRSSVILPSMIGHTFAVYNGQKHIPVYIREQMVGHKLGEFAPTRYFRGHKKTDRKAVRKKK</sequence>
<keyword evidence="3 7" id="KW-0694">RNA-binding</keyword>
<dbReference type="RefSeq" id="YP_009326820.1">
    <property type="nucleotide sequence ID" value="NC_032042.1"/>
</dbReference>
<feature type="compositionally biased region" description="Basic and acidic residues" evidence="9">
    <location>
        <begin position="43"/>
        <end position="52"/>
    </location>
</feature>
<evidence type="ECO:0000256" key="1">
    <source>
        <dbReference type="ARBA" id="ARBA00007345"/>
    </source>
</evidence>
<dbReference type="EMBL" id="KT946602">
    <property type="protein sequence ID" value="ANJ70777.1"/>
    <property type="molecule type" value="Genomic_DNA"/>
</dbReference>
<dbReference type="GO" id="GO:0003735">
    <property type="term" value="F:structural constituent of ribosome"/>
    <property type="evidence" value="ECO:0007669"/>
    <property type="project" value="InterPro"/>
</dbReference>
<evidence type="ECO:0000256" key="8">
    <source>
        <dbReference type="RuleBase" id="RU003485"/>
    </source>
</evidence>
<comment type="similarity">
    <text evidence="1 7 8">Belongs to the universal ribosomal protein uS19 family.</text>
</comment>
<comment type="subcellular location">
    <subcellularLocation>
        <location evidence="7">Plastid</location>
        <location evidence="7">Chloroplast</location>
    </subcellularLocation>
</comment>
<dbReference type="Pfam" id="PF00203">
    <property type="entry name" value="Ribosomal_S19"/>
    <property type="match status" value="1"/>
</dbReference>
<accession>A0A1I9LKB6</accession>
<dbReference type="AlphaFoldDB" id="A0A1I9LKB6"/>
<dbReference type="PROSITE" id="PS00323">
    <property type="entry name" value="RIBOSOMAL_S19"/>
    <property type="match status" value="1"/>
</dbReference>
<dbReference type="SUPFAM" id="SSF54570">
    <property type="entry name" value="Ribosomal protein S19"/>
    <property type="match status" value="1"/>
</dbReference>
<keyword evidence="4 7" id="KW-0689">Ribosomal protein</keyword>
<evidence type="ECO:0000256" key="5">
    <source>
        <dbReference type="ARBA" id="ARBA00023274"/>
    </source>
</evidence>
<evidence type="ECO:0000256" key="7">
    <source>
        <dbReference type="HAMAP-Rule" id="MF_00531"/>
    </source>
</evidence>
<dbReference type="PIRSF" id="PIRSF002144">
    <property type="entry name" value="Ribosomal_S19"/>
    <property type="match status" value="1"/>
</dbReference>
<dbReference type="PANTHER" id="PTHR11880">
    <property type="entry name" value="RIBOSOMAL PROTEIN S19P FAMILY MEMBER"/>
    <property type="match status" value="1"/>
</dbReference>
<dbReference type="GeneID" id="30511904"/>
<dbReference type="Gene3D" id="3.30.860.10">
    <property type="entry name" value="30s Ribosomal Protein S19, Chain A"/>
    <property type="match status" value="1"/>
</dbReference>
<dbReference type="GO" id="GO:0009507">
    <property type="term" value="C:chloroplast"/>
    <property type="evidence" value="ECO:0007669"/>
    <property type="project" value="UniProtKB-SubCell"/>
</dbReference>
<dbReference type="GO" id="GO:0015935">
    <property type="term" value="C:small ribosomal subunit"/>
    <property type="evidence" value="ECO:0007669"/>
    <property type="project" value="InterPro"/>
</dbReference>
<protein>
    <recommendedName>
        <fullName evidence="6 7">Small ribosomal subunit protein uS19c</fullName>
    </recommendedName>
</protein>
<geneLocation type="chloroplast" evidence="10"/>
<dbReference type="PANTHER" id="PTHR11880:SF8">
    <property type="entry name" value="SMALL RIBOSOMAL SUBUNIT PROTEIN US19M"/>
    <property type="match status" value="1"/>
</dbReference>
<evidence type="ECO:0000256" key="2">
    <source>
        <dbReference type="ARBA" id="ARBA00022730"/>
    </source>
</evidence>
<keyword evidence="10" id="KW-0150">Chloroplast</keyword>
<dbReference type="FunFam" id="3.30.860.10:FF:000001">
    <property type="entry name" value="30S ribosomal protein S19"/>
    <property type="match status" value="1"/>
</dbReference>
<comment type="function">
    <text evidence="7">Protein S19 forms a complex with S13 that binds strongly to the 16S ribosomal RNA.</text>
</comment>
<dbReference type="NCBIfam" id="TIGR01050">
    <property type="entry name" value="rpsS_bact"/>
    <property type="match status" value="1"/>
</dbReference>
<dbReference type="GO" id="GO:0019843">
    <property type="term" value="F:rRNA binding"/>
    <property type="evidence" value="ECO:0007669"/>
    <property type="project" value="UniProtKB-UniRule"/>
</dbReference>
<gene>
    <name evidence="7 10" type="primary">rps19</name>
</gene>
<reference evidence="10" key="1">
    <citation type="submission" date="2015-10" db="EMBL/GenBank/DDBJ databases">
        <title>Complete chloroplast Genomes for Caulerpa racemosa and Codium decorticatum (Bryopsidales, Chlorophyta) and Comparative Analyses of Five Siphonous Green Seaweed Plastomes.</title>
        <authorList>
            <person name="Lam D.W."/>
            <person name="Lopez-Bautista J.M."/>
        </authorList>
    </citation>
    <scope>NUCLEOTIDE SEQUENCE</scope>
</reference>
<evidence type="ECO:0000256" key="3">
    <source>
        <dbReference type="ARBA" id="ARBA00022884"/>
    </source>
</evidence>
<dbReference type="InterPro" id="IPR005732">
    <property type="entry name" value="Ribosomal_uS19_bac-type"/>
</dbReference>
<keyword evidence="5 7" id="KW-0687">Ribonucleoprotein</keyword>
<proteinExistence type="inferred from homology"/>
<dbReference type="InterPro" id="IPR002222">
    <property type="entry name" value="Ribosomal_uS19"/>
</dbReference>
<dbReference type="PRINTS" id="PR00975">
    <property type="entry name" value="RIBOSOMALS19"/>
</dbReference>
<organism evidence="10">
    <name type="scientific">Caulerpa racemosa</name>
    <name type="common">Green alga</name>
    <dbReference type="NCBI Taxonomy" id="76317"/>
    <lineage>
        <taxon>Eukaryota</taxon>
        <taxon>Viridiplantae</taxon>
        <taxon>Chlorophyta</taxon>
        <taxon>core chlorophytes</taxon>
        <taxon>Ulvophyceae</taxon>
        <taxon>TCBD clade</taxon>
        <taxon>Bryopsidales</taxon>
        <taxon>Halimedineae</taxon>
        <taxon>Caulerpaceae</taxon>
        <taxon>Caulerpa</taxon>
    </lineage>
</organism>
<dbReference type="GO" id="GO:0000028">
    <property type="term" value="P:ribosomal small subunit assembly"/>
    <property type="evidence" value="ECO:0007669"/>
    <property type="project" value="TreeGrafter"/>
</dbReference>
<dbReference type="InterPro" id="IPR020934">
    <property type="entry name" value="Ribosomal_uS19_CS"/>
</dbReference>
<name>A0A1I9LKB6_CAURA</name>
<evidence type="ECO:0000256" key="9">
    <source>
        <dbReference type="SAM" id="MobiDB-lite"/>
    </source>
</evidence>
<dbReference type="GO" id="GO:0006412">
    <property type="term" value="P:translation"/>
    <property type="evidence" value="ECO:0007669"/>
    <property type="project" value="UniProtKB-UniRule"/>
</dbReference>